<dbReference type="Pfam" id="PF00496">
    <property type="entry name" value="SBP_bac_5"/>
    <property type="match status" value="1"/>
</dbReference>
<organism evidence="3 4">
    <name type="scientific">Nocardia speluncae</name>
    <dbReference type="NCBI Taxonomy" id="419477"/>
    <lineage>
        <taxon>Bacteria</taxon>
        <taxon>Bacillati</taxon>
        <taxon>Actinomycetota</taxon>
        <taxon>Actinomycetes</taxon>
        <taxon>Mycobacteriales</taxon>
        <taxon>Nocardiaceae</taxon>
        <taxon>Nocardia</taxon>
    </lineage>
</organism>
<protein>
    <recommendedName>
        <fullName evidence="2">Solute-binding protein family 5 domain-containing protein</fullName>
    </recommendedName>
</protein>
<dbReference type="PROSITE" id="PS51257">
    <property type="entry name" value="PROKAR_LIPOPROTEIN"/>
    <property type="match status" value="1"/>
</dbReference>
<evidence type="ECO:0000259" key="2">
    <source>
        <dbReference type="Pfam" id="PF00496"/>
    </source>
</evidence>
<sequence length="521" mass="55163">MRLWRSGIRQATALVAAVVAATALAACGGGGPNAGGGTPDPNATLRIMYGMSQSLNPADAPEPGQMTFSTWPVYDRLIRVAPDATYQPMLATKWTFTPDGKTLNLTLREGVTFSDGTPFDAAAVAANIEYYRSADKSTVQTNVAMISGVETVGDHEVAIELKKPTTEILSALSNTLGGIMMSPKAIESGDLASHPVGTGAYVIESFRPGEQAVYKRRTDQGGIWDPKSGKVAEVVISRIAGPDAKVNALKSGQIDLTTWEGDPSTYAPGQVQTSVLPSLNMVGMYFNTKVKPLDNLQVRQAINYAIDRDGIVAAFAQANKPQVQPWPARLPGFDEAREDTYPYDPEKAKQLLADAGYPGGVTIPGEFLISKAAKIDKAGETVQANLAAVGITINLRSMDILAQVTEWPKGANPGQFQFQSIVSIDPYAWLQRLFVLPLWNPSGVAPELVGLINGIDDPTISEADRAAKIGKAVDYATDSALSAPLWGGVGGLAAGHKVQGLDDIGSTNGGVADLRYISMTE</sequence>
<dbReference type="SUPFAM" id="SSF53850">
    <property type="entry name" value="Periplasmic binding protein-like II"/>
    <property type="match status" value="1"/>
</dbReference>
<feature type="chain" id="PRO_5032370602" description="Solute-binding protein family 5 domain-containing protein" evidence="1">
    <location>
        <begin position="26"/>
        <end position="521"/>
    </location>
</feature>
<accession>A0A846XA93</accession>
<dbReference type="Proteomes" id="UP000565715">
    <property type="component" value="Unassembled WGS sequence"/>
</dbReference>
<dbReference type="GO" id="GO:0015833">
    <property type="term" value="P:peptide transport"/>
    <property type="evidence" value="ECO:0007669"/>
    <property type="project" value="TreeGrafter"/>
</dbReference>
<keyword evidence="1" id="KW-0732">Signal</keyword>
<reference evidence="3 4" key="1">
    <citation type="submission" date="2020-04" db="EMBL/GenBank/DDBJ databases">
        <title>MicrobeNet Type strains.</title>
        <authorList>
            <person name="Nicholson A.C."/>
        </authorList>
    </citation>
    <scope>NUCLEOTIDE SEQUENCE [LARGE SCALE GENOMIC DNA]</scope>
    <source>
        <strain evidence="3 4">DSM 45078</strain>
    </source>
</reference>
<evidence type="ECO:0000313" key="3">
    <source>
        <dbReference type="EMBL" id="NKY33191.1"/>
    </source>
</evidence>
<dbReference type="AlphaFoldDB" id="A0A846XA93"/>
<dbReference type="EMBL" id="JAAXOO010000002">
    <property type="protein sequence ID" value="NKY33191.1"/>
    <property type="molecule type" value="Genomic_DNA"/>
</dbReference>
<proteinExistence type="predicted"/>
<dbReference type="GO" id="GO:1904680">
    <property type="term" value="F:peptide transmembrane transporter activity"/>
    <property type="evidence" value="ECO:0007669"/>
    <property type="project" value="TreeGrafter"/>
</dbReference>
<dbReference type="InterPro" id="IPR039424">
    <property type="entry name" value="SBP_5"/>
</dbReference>
<feature type="domain" description="Solute-binding protein family 5" evidence="2">
    <location>
        <begin position="86"/>
        <end position="403"/>
    </location>
</feature>
<dbReference type="InterPro" id="IPR000914">
    <property type="entry name" value="SBP_5_dom"/>
</dbReference>
<gene>
    <name evidence="3" type="ORF">HGA13_08935</name>
</gene>
<dbReference type="Gene3D" id="3.40.190.10">
    <property type="entry name" value="Periplasmic binding protein-like II"/>
    <property type="match status" value="1"/>
</dbReference>
<name>A0A846XA93_9NOCA</name>
<dbReference type="Gene3D" id="3.10.105.10">
    <property type="entry name" value="Dipeptide-binding Protein, Domain 3"/>
    <property type="match status" value="1"/>
</dbReference>
<comment type="caution">
    <text evidence="3">The sequence shown here is derived from an EMBL/GenBank/DDBJ whole genome shotgun (WGS) entry which is preliminary data.</text>
</comment>
<keyword evidence="4" id="KW-1185">Reference proteome</keyword>
<dbReference type="RefSeq" id="WP_068040303.1">
    <property type="nucleotide sequence ID" value="NZ_JAAXOO010000002.1"/>
</dbReference>
<evidence type="ECO:0000313" key="4">
    <source>
        <dbReference type="Proteomes" id="UP000565715"/>
    </source>
</evidence>
<feature type="signal peptide" evidence="1">
    <location>
        <begin position="1"/>
        <end position="25"/>
    </location>
</feature>
<evidence type="ECO:0000256" key="1">
    <source>
        <dbReference type="SAM" id="SignalP"/>
    </source>
</evidence>
<dbReference type="PANTHER" id="PTHR30290">
    <property type="entry name" value="PERIPLASMIC BINDING COMPONENT OF ABC TRANSPORTER"/>
    <property type="match status" value="1"/>
</dbReference>